<evidence type="ECO:0000313" key="6">
    <source>
        <dbReference type="Proteomes" id="UP001085076"/>
    </source>
</evidence>
<dbReference type="EMBL" id="JAGGNH010000005">
    <property type="protein sequence ID" value="KAJ0973534.1"/>
    <property type="molecule type" value="Genomic_DNA"/>
</dbReference>
<dbReference type="Pfam" id="PF14432">
    <property type="entry name" value="DYW_deaminase"/>
    <property type="match status" value="1"/>
</dbReference>
<keyword evidence="1" id="KW-0677">Repeat</keyword>
<dbReference type="GO" id="GO:0099402">
    <property type="term" value="P:plant organ development"/>
    <property type="evidence" value="ECO:0007669"/>
    <property type="project" value="UniProtKB-ARBA"/>
</dbReference>
<evidence type="ECO:0000256" key="3">
    <source>
        <dbReference type="SAM" id="MobiDB-lite"/>
    </source>
</evidence>
<reference evidence="5" key="2">
    <citation type="journal article" date="2022" name="Hortic Res">
        <title>The genome of Dioscorea zingiberensis sheds light on the biosynthesis, origin and evolution of the medicinally important diosgenin saponins.</title>
        <authorList>
            <person name="Li Y."/>
            <person name="Tan C."/>
            <person name="Li Z."/>
            <person name="Guo J."/>
            <person name="Li S."/>
            <person name="Chen X."/>
            <person name="Wang C."/>
            <person name="Dai X."/>
            <person name="Yang H."/>
            <person name="Song W."/>
            <person name="Hou L."/>
            <person name="Xu J."/>
            <person name="Tong Z."/>
            <person name="Xu A."/>
            <person name="Yuan X."/>
            <person name="Wang W."/>
            <person name="Yang Q."/>
            <person name="Chen L."/>
            <person name="Sun Z."/>
            <person name="Wang K."/>
            <person name="Pan B."/>
            <person name="Chen J."/>
            <person name="Bao Y."/>
            <person name="Liu F."/>
            <person name="Qi X."/>
            <person name="Gang D.R."/>
            <person name="Wen J."/>
            <person name="Li J."/>
        </authorList>
    </citation>
    <scope>NUCLEOTIDE SEQUENCE</scope>
    <source>
        <strain evidence="5">Dzin_1.0</strain>
    </source>
</reference>
<dbReference type="GO" id="GO:0008270">
    <property type="term" value="F:zinc ion binding"/>
    <property type="evidence" value="ECO:0007669"/>
    <property type="project" value="InterPro"/>
</dbReference>
<evidence type="ECO:0000259" key="4">
    <source>
        <dbReference type="Pfam" id="PF14432"/>
    </source>
</evidence>
<dbReference type="Proteomes" id="UP001085076">
    <property type="component" value="Miscellaneous, Linkage group lg05"/>
</dbReference>
<dbReference type="Pfam" id="PF13041">
    <property type="entry name" value="PPR_2"/>
    <property type="match status" value="1"/>
</dbReference>
<dbReference type="InterPro" id="IPR011990">
    <property type="entry name" value="TPR-like_helical_dom_sf"/>
</dbReference>
<evidence type="ECO:0000256" key="2">
    <source>
        <dbReference type="PROSITE-ProRule" id="PRU00708"/>
    </source>
</evidence>
<dbReference type="InterPro" id="IPR046848">
    <property type="entry name" value="E_motif"/>
</dbReference>
<dbReference type="Pfam" id="PF12854">
    <property type="entry name" value="PPR_1"/>
    <property type="match status" value="1"/>
</dbReference>
<dbReference type="InterPro" id="IPR032867">
    <property type="entry name" value="DYW_dom"/>
</dbReference>
<feature type="repeat" description="PPR" evidence="2">
    <location>
        <begin position="362"/>
        <end position="396"/>
    </location>
</feature>
<dbReference type="GO" id="GO:0003723">
    <property type="term" value="F:RNA binding"/>
    <property type="evidence" value="ECO:0007669"/>
    <property type="project" value="InterPro"/>
</dbReference>
<dbReference type="PROSITE" id="PS51375">
    <property type="entry name" value="PPR"/>
    <property type="match status" value="4"/>
</dbReference>
<evidence type="ECO:0000256" key="1">
    <source>
        <dbReference type="ARBA" id="ARBA00022737"/>
    </source>
</evidence>
<organism evidence="5 6">
    <name type="scientific">Dioscorea zingiberensis</name>
    <dbReference type="NCBI Taxonomy" id="325984"/>
    <lineage>
        <taxon>Eukaryota</taxon>
        <taxon>Viridiplantae</taxon>
        <taxon>Streptophyta</taxon>
        <taxon>Embryophyta</taxon>
        <taxon>Tracheophyta</taxon>
        <taxon>Spermatophyta</taxon>
        <taxon>Magnoliopsida</taxon>
        <taxon>Liliopsida</taxon>
        <taxon>Dioscoreales</taxon>
        <taxon>Dioscoreaceae</taxon>
        <taxon>Dioscorea</taxon>
    </lineage>
</organism>
<dbReference type="InterPro" id="IPR046849">
    <property type="entry name" value="E2_motif"/>
</dbReference>
<reference evidence="5" key="1">
    <citation type="submission" date="2021-03" db="EMBL/GenBank/DDBJ databases">
        <authorList>
            <person name="Li Z."/>
            <person name="Yang C."/>
        </authorList>
    </citation>
    <scope>NUCLEOTIDE SEQUENCE</scope>
    <source>
        <strain evidence="5">Dzin_1.0</strain>
        <tissue evidence="5">Leaf</tissue>
    </source>
</reference>
<dbReference type="Pfam" id="PF20430">
    <property type="entry name" value="Eplus_motif"/>
    <property type="match status" value="1"/>
</dbReference>
<keyword evidence="6" id="KW-1185">Reference proteome</keyword>
<comment type="caution">
    <text evidence="5">The sequence shown here is derived from an EMBL/GenBank/DDBJ whole genome shotgun (WGS) entry which is preliminary data.</text>
</comment>
<dbReference type="FunFam" id="1.25.40.10:FF:000158">
    <property type="entry name" value="pentatricopeptide repeat-containing protein At2g33680"/>
    <property type="match status" value="1"/>
</dbReference>
<evidence type="ECO:0000313" key="5">
    <source>
        <dbReference type="EMBL" id="KAJ0973534.1"/>
    </source>
</evidence>
<feature type="repeat" description="PPR" evidence="2">
    <location>
        <begin position="463"/>
        <end position="497"/>
    </location>
</feature>
<dbReference type="OrthoDB" id="742311at2759"/>
<gene>
    <name evidence="5" type="ORF">J5N97_021493</name>
</gene>
<dbReference type="AlphaFoldDB" id="A0A9D5HED6"/>
<accession>A0A9D5HED6</accession>
<proteinExistence type="predicted"/>
<dbReference type="NCBIfam" id="TIGR00756">
    <property type="entry name" value="PPR"/>
    <property type="match status" value="4"/>
</dbReference>
<dbReference type="Gene3D" id="1.25.40.10">
    <property type="entry name" value="Tetratricopeptide repeat domain"/>
    <property type="match status" value="4"/>
</dbReference>
<feature type="domain" description="DYW" evidence="4">
    <location>
        <begin position="691"/>
        <end position="768"/>
    </location>
</feature>
<dbReference type="Pfam" id="PF20431">
    <property type="entry name" value="E_motif"/>
    <property type="match status" value="1"/>
</dbReference>
<dbReference type="PANTHER" id="PTHR47926:SF378">
    <property type="entry name" value="PENTATRICOPEPTIDE REPEAT (PPR) SUPERFAMILY PROTEIN"/>
    <property type="match status" value="1"/>
</dbReference>
<feature type="region of interest" description="Disordered" evidence="3">
    <location>
        <begin position="1"/>
        <end position="26"/>
    </location>
</feature>
<feature type="repeat" description="PPR" evidence="2">
    <location>
        <begin position="160"/>
        <end position="194"/>
    </location>
</feature>
<sequence length="768" mass="85911">MASRLSIQPSNPSPLNPNPKESKSLGKTPSSFFFARRIPSWISLNPSSSIQTNSNQNGLLENLHLLSLSKQGRFHEAKEFLLFMDSSGIPLKSPFFEPLLEACGFWKSIDSGRVLHDHIIEINGGRNPDGFLGNCLLRMYFDCSAFDDARKMFDGMPYKSLASWGIMVSSHADHGLFQEAFDIVSEMRLAGFVPDHLVFSSLLRACSSPSELEICRQVHSYVIRVGFTPDASIDYELIRGYAQCGCLESSAFLLDQMAERDAASCTNLMVGYIRAGKQVEALAVFERVMKEGVELDQFLFSIALKTCSVLEDRKSGAQIHGCIVKQGLDSDVSAGTPIVDFYAKIGDMVHARLAFERISQPNDIAWSAIISGYSHFGMFQDCLDMFRYLRKRDVAMNPSIYTNLFQASASLADPNSGTQFHADAIKRGLVSKLYGESALVTMYSRSGDLEYAHRAFDLIAKPDTVAWTAIITGCAYHGQALEALRLFKKMISCDVKPNAITFVAIFTAYSHSGLVSEARQFLDRMNSVYRVKPTSDHYNCMIDVYCRAGQLNEAFSLIKSGLFEPDAMSWKILLGGCATHLNVDLGKIAGENFLMMEPHDSAGYVLMFNMYASVGKWTEAALIRKAMNERGIRKEVSCSWIIFEGKVHRFIVGDRHHPMTEQIYSKLEELKSSIRQSQQVHLADELLDAAHERGEHLLDHSERLAIAFGLISMPVNHPILIFKNLRVCGDCHCFTKSVSRITGREIVVRDSSRFHHFKNGNCSCNDFW</sequence>
<dbReference type="PANTHER" id="PTHR47926">
    <property type="entry name" value="PENTATRICOPEPTIDE REPEAT-CONTAINING PROTEIN"/>
    <property type="match status" value="1"/>
</dbReference>
<dbReference type="Pfam" id="PF01535">
    <property type="entry name" value="PPR"/>
    <property type="match status" value="4"/>
</dbReference>
<name>A0A9D5HED6_9LILI</name>
<dbReference type="InterPro" id="IPR046960">
    <property type="entry name" value="PPR_At4g14850-like_plant"/>
</dbReference>
<protein>
    <recommendedName>
        <fullName evidence="4">DYW domain-containing protein</fullName>
    </recommendedName>
</protein>
<dbReference type="InterPro" id="IPR002885">
    <property type="entry name" value="PPR_rpt"/>
</dbReference>
<feature type="repeat" description="PPR" evidence="2">
    <location>
        <begin position="261"/>
        <end position="295"/>
    </location>
</feature>
<dbReference type="GO" id="GO:0009451">
    <property type="term" value="P:RNA modification"/>
    <property type="evidence" value="ECO:0007669"/>
    <property type="project" value="InterPro"/>
</dbReference>